<keyword evidence="10" id="KW-1185">Reference proteome</keyword>
<feature type="transmembrane region" description="Helical" evidence="6">
    <location>
        <begin position="701"/>
        <end position="725"/>
    </location>
</feature>
<evidence type="ECO:0000256" key="3">
    <source>
        <dbReference type="ARBA" id="ARBA00022989"/>
    </source>
</evidence>
<dbReference type="PANTHER" id="PTHR37994">
    <property type="entry name" value="ARAE_2_N DOMAIN-CONTAINING PROTEIN-RELATED"/>
    <property type="match status" value="1"/>
</dbReference>
<dbReference type="PANTHER" id="PTHR37994:SF4">
    <property type="entry name" value="ER TRANSPORTER 6TM N-TERMINAL DOMAIN-CONTAINING PROTEIN-RELATED"/>
    <property type="match status" value="1"/>
</dbReference>
<keyword evidence="4 6" id="KW-0472">Membrane</keyword>
<feature type="compositionally biased region" description="Low complexity" evidence="5">
    <location>
        <begin position="508"/>
        <end position="518"/>
    </location>
</feature>
<keyword evidence="3 6" id="KW-1133">Transmembrane helix</keyword>
<evidence type="ECO:0000313" key="9">
    <source>
        <dbReference type="EMBL" id="BCS28095.1"/>
    </source>
</evidence>
<feature type="domain" description="Integral membrane bound transporter" evidence="8">
    <location>
        <begin position="576"/>
        <end position="722"/>
    </location>
</feature>
<feature type="transmembrane region" description="Helical" evidence="6">
    <location>
        <begin position="662"/>
        <end position="681"/>
    </location>
</feature>
<feature type="transmembrane region" description="Helical" evidence="6">
    <location>
        <begin position="562"/>
        <end position="579"/>
    </location>
</feature>
<dbReference type="InterPro" id="IPR018823">
    <property type="entry name" value="ArAE_2_N"/>
</dbReference>
<dbReference type="OrthoDB" id="2274698at2759"/>
<sequence length="986" mass="108423">MSPSPGQTLNPKSWRKHLKPDLNRHNLLLILKGALPPTIVIAIHQSSAVANTTLTIGYLAALLSVLSQALTPRAKFLRIMLFDLLATCVSASLCCLAIFCAGKARQNSGDQTPSSSSSSSSTYNSSASAVSAIWLIAMIWAGNALRAWKPMELQDLMVAFSIFCSVTLTRAGTFVVLADGLAFVARLLKGFMLGFAIATGVSLFIYPVTSRGLVFGNVTGYVGRIEGVLRAYSGFVGGSAGDWEGADADSEEDSRKRLKDTVAGLNAVHARLQSDLFYSRDEIAWGKLSASDLDRIGGLLRDLFLPLSGMAMLPDVLDMVVKRQQDGSQDSVSDAGGTSQRLDIENVVETLNSRIGECSGLVTAGLQYVLWRLELMTPKQLDKGNGGHMDEEAGRTTLDPTQTGFMSQFEKRMKEYYSRQKQLPRTLASREAFITEKTNGAPDEGTVNDIDIRQEFFIVLFMSQLQDKLVKETLEFMRFADAKVADGTMGRNRIILPVWSIRKWLSGSSKDTKSTTSSVPEHDNKPTQYPDPEHLPPANKWERASTVFRSISSVIKSEQSIFGFRVAAASFCVGILAFLHQTQNFFVRQRCIWAMIVIVIGMSPTSGQTLLGFITRIAATVVSLALSLMVWYIPDQKTAGVIVFLYLANVFEYYFYVTKPQVFGPSIIAIVTLNVIVGYELQMRKLGLEVGTSNGQPYYPIYLFGPYKLLAVAAGCAISFIWVILPYPVTSKSRLRKSLGSGLFLLARFYSCMHSSIELWLRGQLDDTPQIQYGHPAQAPMAELQKARKAIFKEEMTLLARLGTLSHFSTFEPPIGGKFPRATYDAIIDQVQRILISMALMAQMAQSPQTQPPPQETLTPDRQLTNTESKSEKTWSTRLATVALQSAEFKSHATTSLLCHLGSAITNAQPLPPYLSAGGLFPLARWVRHVDAEMLSLRHVDDPGFAIFGLLEVLRSVVVVELEGLLGNVRQLVGELSFDFHAQIEG</sequence>
<feature type="transmembrane region" description="Helical" evidence="6">
    <location>
        <begin position="190"/>
        <end position="208"/>
    </location>
</feature>
<keyword evidence="2 6" id="KW-0812">Transmembrane</keyword>
<organism evidence="9 10">
    <name type="scientific">Aspergillus puulaauensis</name>
    <dbReference type="NCBI Taxonomy" id="1220207"/>
    <lineage>
        <taxon>Eukaryota</taxon>
        <taxon>Fungi</taxon>
        <taxon>Dikarya</taxon>
        <taxon>Ascomycota</taxon>
        <taxon>Pezizomycotina</taxon>
        <taxon>Eurotiomycetes</taxon>
        <taxon>Eurotiomycetidae</taxon>
        <taxon>Eurotiales</taxon>
        <taxon>Aspergillaceae</taxon>
        <taxon>Aspergillus</taxon>
    </lineage>
</organism>
<evidence type="ECO:0000256" key="1">
    <source>
        <dbReference type="ARBA" id="ARBA00004141"/>
    </source>
</evidence>
<evidence type="ECO:0000313" key="10">
    <source>
        <dbReference type="Proteomes" id="UP000654913"/>
    </source>
</evidence>
<feature type="transmembrane region" description="Helical" evidence="6">
    <location>
        <begin position="76"/>
        <end position="101"/>
    </location>
</feature>
<dbReference type="Pfam" id="PF10337">
    <property type="entry name" value="ArAE_2_N"/>
    <property type="match status" value="1"/>
</dbReference>
<feature type="transmembrane region" description="Helical" evidence="6">
    <location>
        <begin position="591"/>
        <end position="607"/>
    </location>
</feature>
<dbReference type="InterPro" id="IPR049453">
    <property type="entry name" value="Memb_transporter_dom"/>
</dbReference>
<dbReference type="Pfam" id="PF13515">
    <property type="entry name" value="FUSC_2"/>
    <property type="match status" value="1"/>
</dbReference>
<evidence type="ECO:0000256" key="6">
    <source>
        <dbReference type="SAM" id="Phobius"/>
    </source>
</evidence>
<comment type="subcellular location">
    <subcellularLocation>
        <location evidence="1">Membrane</location>
        <topology evidence="1">Multi-pass membrane protein</topology>
    </subcellularLocation>
</comment>
<evidence type="ECO:0008006" key="11">
    <source>
        <dbReference type="Google" id="ProtNLM"/>
    </source>
</evidence>
<dbReference type="RefSeq" id="XP_041560281.1">
    <property type="nucleotide sequence ID" value="XM_041694452.1"/>
</dbReference>
<feature type="region of interest" description="Disordered" evidence="5">
    <location>
        <begin position="845"/>
        <end position="872"/>
    </location>
</feature>
<feature type="region of interest" description="Disordered" evidence="5">
    <location>
        <begin position="508"/>
        <end position="538"/>
    </location>
</feature>
<proteinExistence type="predicted"/>
<accession>A0A7R7XUQ0</accession>
<feature type="transmembrane region" description="Helical" evidence="6">
    <location>
        <begin position="156"/>
        <end position="178"/>
    </location>
</feature>
<feature type="domain" description="Putative ER transporter 6TM N-terminal" evidence="7">
    <location>
        <begin position="16"/>
        <end position="320"/>
    </location>
</feature>
<feature type="transmembrane region" description="Helical" evidence="6">
    <location>
        <begin position="122"/>
        <end position="141"/>
    </location>
</feature>
<evidence type="ECO:0000256" key="2">
    <source>
        <dbReference type="ARBA" id="ARBA00022692"/>
    </source>
</evidence>
<gene>
    <name evidence="9" type="ORF">APUU_61143S</name>
</gene>
<feature type="region of interest" description="Disordered" evidence="5">
    <location>
        <begin position="382"/>
        <end position="401"/>
    </location>
</feature>
<name>A0A7R7XUQ0_9EURO</name>
<feature type="transmembrane region" description="Helical" evidence="6">
    <location>
        <begin position="639"/>
        <end position="656"/>
    </location>
</feature>
<reference evidence="9" key="2">
    <citation type="submission" date="2021-02" db="EMBL/GenBank/DDBJ databases">
        <title>Aspergillus puulaauensis MK2 genome sequence.</title>
        <authorList>
            <person name="Futagami T."/>
            <person name="Mori K."/>
            <person name="Kadooka C."/>
            <person name="Tanaka T."/>
        </authorList>
    </citation>
    <scope>NUCLEOTIDE SEQUENCE</scope>
    <source>
        <strain evidence="9">MK2</strain>
    </source>
</reference>
<dbReference type="GO" id="GO:0016020">
    <property type="term" value="C:membrane"/>
    <property type="evidence" value="ECO:0007669"/>
    <property type="project" value="UniProtKB-SubCell"/>
</dbReference>
<reference evidence="9" key="1">
    <citation type="submission" date="2021-01" db="EMBL/GenBank/DDBJ databases">
        <authorList>
            <consortium name="Aspergillus puulaauensis MK2 genome sequencing consortium"/>
            <person name="Kazuki M."/>
            <person name="Futagami T."/>
        </authorList>
    </citation>
    <scope>NUCLEOTIDE SEQUENCE</scope>
    <source>
        <strain evidence="9">MK2</strain>
    </source>
</reference>
<evidence type="ECO:0000256" key="4">
    <source>
        <dbReference type="ARBA" id="ARBA00023136"/>
    </source>
</evidence>
<feature type="transmembrane region" description="Helical" evidence="6">
    <location>
        <begin position="613"/>
        <end position="632"/>
    </location>
</feature>
<feature type="transmembrane region" description="Helical" evidence="6">
    <location>
        <begin position="50"/>
        <end position="70"/>
    </location>
</feature>
<dbReference type="EMBL" id="AP024448">
    <property type="protein sequence ID" value="BCS28095.1"/>
    <property type="molecule type" value="Genomic_DNA"/>
</dbReference>
<protein>
    <recommendedName>
        <fullName evidence="11">ER transporter 6TM N-terminal domain-containing protein</fullName>
    </recommendedName>
</protein>
<evidence type="ECO:0000259" key="8">
    <source>
        <dbReference type="Pfam" id="PF13515"/>
    </source>
</evidence>
<dbReference type="AlphaFoldDB" id="A0A7R7XUQ0"/>
<dbReference type="KEGG" id="apuu:APUU_61143S"/>
<evidence type="ECO:0000256" key="5">
    <source>
        <dbReference type="SAM" id="MobiDB-lite"/>
    </source>
</evidence>
<evidence type="ECO:0000259" key="7">
    <source>
        <dbReference type="Pfam" id="PF10337"/>
    </source>
</evidence>
<dbReference type="Proteomes" id="UP000654913">
    <property type="component" value="Chromosome 6"/>
</dbReference>
<dbReference type="GeneID" id="64978092"/>